<feature type="active site" evidence="6">
    <location>
        <position position="73"/>
    </location>
</feature>
<dbReference type="Proteomes" id="UP000813637">
    <property type="component" value="Unassembled WGS sequence"/>
</dbReference>
<keyword evidence="5" id="KW-0680">Restriction system</keyword>
<dbReference type="EC" id="2.1.1.37" evidence="1"/>
<comment type="caution">
    <text evidence="8">The sequence shown here is derived from an EMBL/GenBank/DDBJ whole genome shotgun (WGS) entry which is preliminary data.</text>
</comment>
<keyword evidence="4 6" id="KW-0949">S-adenosyl-L-methionine</keyword>
<accession>A0A9Q3VCE4</accession>
<evidence type="ECO:0000256" key="3">
    <source>
        <dbReference type="ARBA" id="ARBA00022679"/>
    </source>
</evidence>
<protein>
    <recommendedName>
        <fullName evidence="1">DNA (cytosine-5-)-methyltransferase</fullName>
        <ecNumber evidence="1">2.1.1.37</ecNumber>
    </recommendedName>
</protein>
<dbReference type="EMBL" id="JAAMYB010000023">
    <property type="protein sequence ID" value="MCD3196068.1"/>
    <property type="molecule type" value="Genomic_DNA"/>
</dbReference>
<name>A0A9Q3VCE4_CLOBO</name>
<dbReference type="InterPro" id="IPR029063">
    <property type="entry name" value="SAM-dependent_MTases_sf"/>
</dbReference>
<evidence type="ECO:0000256" key="6">
    <source>
        <dbReference type="PROSITE-ProRule" id="PRU01016"/>
    </source>
</evidence>
<organism evidence="8 9">
    <name type="scientific">Clostridium botulinum C</name>
    <dbReference type="NCBI Taxonomy" id="36828"/>
    <lineage>
        <taxon>Bacteria</taxon>
        <taxon>Bacillati</taxon>
        <taxon>Bacillota</taxon>
        <taxon>Clostridia</taxon>
        <taxon>Eubacteriales</taxon>
        <taxon>Clostridiaceae</taxon>
        <taxon>Clostridium</taxon>
    </lineage>
</organism>
<dbReference type="PROSITE" id="PS51679">
    <property type="entry name" value="SAM_MT_C5"/>
    <property type="match status" value="1"/>
</dbReference>
<dbReference type="PANTHER" id="PTHR46098">
    <property type="entry name" value="TRNA (CYTOSINE(38)-C(5))-METHYLTRANSFERASE"/>
    <property type="match status" value="1"/>
</dbReference>
<dbReference type="Gene3D" id="3.90.120.10">
    <property type="entry name" value="DNA Methylase, subunit A, domain 2"/>
    <property type="match status" value="1"/>
</dbReference>
<evidence type="ECO:0000256" key="1">
    <source>
        <dbReference type="ARBA" id="ARBA00011975"/>
    </source>
</evidence>
<evidence type="ECO:0000256" key="5">
    <source>
        <dbReference type="ARBA" id="ARBA00022747"/>
    </source>
</evidence>
<sequence length="370" mass="42528">MKFIDFFSGAGMFRKGMEDAGHECIGYVEIQKQARETYETNYDTTKEWTFHDVAQLKAEDIPNADIWCFGFPCKNMSTANVTTRTGLKGEQSGLFLIMCDLLNKMKRKPQILFIENVQGFSTINGGSDFLEALVRLHKLGYDIKYEISSAMQYDVPQNRIRTYLICKLNNYIKINEGIEIPNKKTIHINKLNIYDLYNYISKENNKFKIKYGVNGEIRNGVCTVLKEKRENDYNLTYLLKDILEQEVEDKYYLTEEQLIKVKKMKGAKQKTLKDGRIWKEGAVPFPDSIDKNARCITPSDGSLNRSTHIIFDGKGYRKLTIRERARLQGLPDDFTFPVSNSQASLQLGNGVVVKVIKEIANKEINLNISK</sequence>
<dbReference type="InterPro" id="IPR001525">
    <property type="entry name" value="C5_MeTfrase"/>
</dbReference>
<evidence type="ECO:0000256" key="4">
    <source>
        <dbReference type="ARBA" id="ARBA00022691"/>
    </source>
</evidence>
<evidence type="ECO:0000313" key="8">
    <source>
        <dbReference type="EMBL" id="MCD3196068.1"/>
    </source>
</evidence>
<dbReference type="InterPro" id="IPR050750">
    <property type="entry name" value="C5-MTase"/>
</dbReference>
<dbReference type="RefSeq" id="WP_003381409.1">
    <property type="nucleotide sequence ID" value="NZ_JAAMYB010000023.1"/>
</dbReference>
<dbReference type="GO" id="GO:0003886">
    <property type="term" value="F:DNA (cytosine-5-)-methyltransferase activity"/>
    <property type="evidence" value="ECO:0007669"/>
    <property type="project" value="UniProtKB-EC"/>
</dbReference>
<keyword evidence="3 6" id="KW-0808">Transferase</keyword>
<dbReference type="SUPFAM" id="SSF53335">
    <property type="entry name" value="S-adenosyl-L-methionine-dependent methyltransferases"/>
    <property type="match status" value="1"/>
</dbReference>
<comment type="similarity">
    <text evidence="6 7">Belongs to the class I-like SAM-binding methyltransferase superfamily. C5-methyltransferase family.</text>
</comment>
<proteinExistence type="inferred from homology"/>
<gene>
    <name evidence="8" type="ORF">G8S53_12440</name>
</gene>
<dbReference type="GO" id="GO:0009307">
    <property type="term" value="P:DNA restriction-modification system"/>
    <property type="evidence" value="ECO:0007669"/>
    <property type="project" value="UniProtKB-KW"/>
</dbReference>
<evidence type="ECO:0000256" key="7">
    <source>
        <dbReference type="RuleBase" id="RU000416"/>
    </source>
</evidence>
<dbReference type="GO" id="GO:0032259">
    <property type="term" value="P:methylation"/>
    <property type="evidence" value="ECO:0007669"/>
    <property type="project" value="UniProtKB-KW"/>
</dbReference>
<dbReference type="Gene3D" id="3.40.50.150">
    <property type="entry name" value="Vaccinia Virus protein VP39"/>
    <property type="match status" value="1"/>
</dbReference>
<dbReference type="PRINTS" id="PR00105">
    <property type="entry name" value="C5METTRFRASE"/>
</dbReference>
<keyword evidence="2 6" id="KW-0489">Methyltransferase</keyword>
<dbReference type="PANTHER" id="PTHR46098:SF1">
    <property type="entry name" value="TRNA (CYTOSINE(38)-C(5))-METHYLTRANSFERASE"/>
    <property type="match status" value="1"/>
</dbReference>
<dbReference type="AlphaFoldDB" id="A0A9Q3VCE4"/>
<dbReference type="NCBIfam" id="TIGR00675">
    <property type="entry name" value="dcm"/>
    <property type="match status" value="1"/>
</dbReference>
<reference evidence="8" key="2">
    <citation type="journal article" date="2021" name="Microorganisms">
        <title>Extensive Genome Exploration of Clostridium botulinum Group III Field Strains.</title>
        <authorList>
            <person name="Fillo S."/>
            <person name="Giordani F."/>
            <person name="Tonon E."/>
            <person name="Drigo I."/>
            <person name="Anselmo A."/>
            <person name="Fortunato A."/>
            <person name="Lista F."/>
            <person name="Bano L."/>
        </authorList>
    </citation>
    <scope>NUCLEOTIDE SEQUENCE</scope>
    <source>
        <strain evidence="8">IZSVe-TV_9877_3_12</strain>
    </source>
</reference>
<evidence type="ECO:0000256" key="2">
    <source>
        <dbReference type="ARBA" id="ARBA00022603"/>
    </source>
</evidence>
<reference evidence="8" key="1">
    <citation type="submission" date="2020-02" db="EMBL/GenBank/DDBJ databases">
        <authorList>
            <person name="Fillo S."/>
            <person name="Giordani F."/>
            <person name="Tonon E."/>
            <person name="Drigo I."/>
            <person name="Anselmo A."/>
            <person name="Fortunato A."/>
            <person name="Bano L."/>
            <person name="Lista F."/>
        </authorList>
    </citation>
    <scope>NUCLEOTIDE SEQUENCE</scope>
    <source>
        <strain evidence="8">IZSVe-TV_9877_3_12</strain>
    </source>
</reference>
<dbReference type="Pfam" id="PF00145">
    <property type="entry name" value="DNA_methylase"/>
    <property type="match status" value="1"/>
</dbReference>
<evidence type="ECO:0000313" key="9">
    <source>
        <dbReference type="Proteomes" id="UP000813637"/>
    </source>
</evidence>